<evidence type="ECO:0000313" key="1">
    <source>
        <dbReference type="EMBL" id="AUQ96924.1"/>
    </source>
</evidence>
<protein>
    <recommendedName>
        <fullName evidence="3">Lipoprotein</fullName>
    </recommendedName>
</protein>
<dbReference type="Proteomes" id="UP000236536">
    <property type="component" value="Plasmid pP66_c"/>
</dbReference>
<name>A0ABM6RL07_9RHOB</name>
<dbReference type="RefSeq" id="WP_102875546.1">
    <property type="nucleotide sequence ID" value="NZ_CP010759.1"/>
</dbReference>
<gene>
    <name evidence="1" type="ORF">PhaeoP66_04198</name>
</gene>
<keyword evidence="2" id="KW-1185">Reference proteome</keyword>
<keyword evidence="1" id="KW-0614">Plasmid</keyword>
<evidence type="ECO:0000313" key="2">
    <source>
        <dbReference type="Proteomes" id="UP000236536"/>
    </source>
</evidence>
<accession>A0ABM6RL07</accession>
<reference evidence="1 2" key="1">
    <citation type="journal article" date="2017" name="Genome Biol. Evol.">
        <title>Trajectories and Drivers of Genome Evolution in Surface-Associated Marine Phaeobacter.</title>
        <authorList>
            <person name="Freese H.M."/>
            <person name="Sikorski J."/>
            <person name="Bunk B."/>
            <person name="Scheuner C."/>
            <person name="Meier-Kolthoff J.P."/>
            <person name="Sproer C."/>
            <person name="Gram L."/>
            <person name="Overmann J."/>
        </authorList>
    </citation>
    <scope>NUCLEOTIDE SEQUENCE [LARGE SCALE GENOMIC DNA]</scope>
    <source>
        <strain evidence="1 2">P66</strain>
    </source>
</reference>
<reference evidence="1 2" key="2">
    <citation type="journal article" date="2017" name="Int. J. Syst. Evol. Microbiol.">
        <title>Adaptation of Surface-Associated Bacteria to the Open Ocean: A Genomically Distinct Subpopulation of Phaeobacter gallaeciensis Colonizes Pacific Mesozooplankton.</title>
        <authorList>
            <person name="Freese H.M."/>
            <person name="Methner A."/>
            <person name="Overmann J."/>
        </authorList>
    </citation>
    <scope>NUCLEOTIDE SEQUENCE [LARGE SCALE GENOMIC DNA]</scope>
    <source>
        <strain evidence="1 2">P66</strain>
    </source>
</reference>
<geneLocation type="plasmid" evidence="1 2">
    <name>pP66_c</name>
</geneLocation>
<sequence length="135" mass="14014">MDQRAVGLPDTQSLTCTISFLTVAYSERKAKMTIKKTATSALALAALALSGCAASEKPLTSMSCTELAIEIGKMTQARDEAAMDSAAGALDVIIADTRAEEIEGGVDALIGDVSGAMAQGKLSKLNRVFVQKGCR</sequence>
<dbReference type="EMBL" id="CP010708">
    <property type="protein sequence ID" value="AUQ96924.1"/>
    <property type="molecule type" value="Genomic_DNA"/>
</dbReference>
<organism evidence="1 2">
    <name type="scientific">Phaeobacter inhibens</name>
    <dbReference type="NCBI Taxonomy" id="221822"/>
    <lineage>
        <taxon>Bacteria</taxon>
        <taxon>Pseudomonadati</taxon>
        <taxon>Pseudomonadota</taxon>
        <taxon>Alphaproteobacteria</taxon>
        <taxon>Rhodobacterales</taxon>
        <taxon>Roseobacteraceae</taxon>
        <taxon>Phaeobacter</taxon>
    </lineage>
</organism>
<proteinExistence type="predicted"/>
<evidence type="ECO:0008006" key="3">
    <source>
        <dbReference type="Google" id="ProtNLM"/>
    </source>
</evidence>